<dbReference type="EMBL" id="JAUJEB010000001">
    <property type="protein sequence ID" value="MDN5211067.1"/>
    <property type="molecule type" value="Genomic_DNA"/>
</dbReference>
<keyword evidence="7" id="KW-1185">Reference proteome</keyword>
<dbReference type="Gene3D" id="1.10.10.60">
    <property type="entry name" value="Homeodomain-like"/>
    <property type="match status" value="2"/>
</dbReference>
<evidence type="ECO:0000313" key="6">
    <source>
        <dbReference type="EMBL" id="MDN5211067.1"/>
    </source>
</evidence>
<dbReference type="SUPFAM" id="SSF46689">
    <property type="entry name" value="Homeodomain-like"/>
    <property type="match status" value="1"/>
</dbReference>
<feature type="transmembrane region" description="Helical" evidence="4">
    <location>
        <begin position="67"/>
        <end position="87"/>
    </location>
</feature>
<gene>
    <name evidence="6" type="ORF">QQ020_03370</name>
</gene>
<keyword evidence="2" id="KW-0238">DNA-binding</keyword>
<dbReference type="PANTHER" id="PTHR43280">
    <property type="entry name" value="ARAC-FAMILY TRANSCRIPTIONAL REGULATOR"/>
    <property type="match status" value="1"/>
</dbReference>
<proteinExistence type="predicted"/>
<comment type="caution">
    <text evidence="6">The sequence shown here is derived from an EMBL/GenBank/DDBJ whole genome shotgun (WGS) entry which is preliminary data.</text>
</comment>
<dbReference type="Pfam" id="PF12833">
    <property type="entry name" value="HTH_18"/>
    <property type="match status" value="1"/>
</dbReference>
<evidence type="ECO:0000256" key="4">
    <source>
        <dbReference type="SAM" id="Phobius"/>
    </source>
</evidence>
<keyword evidence="4" id="KW-0812">Transmembrane</keyword>
<protein>
    <submittedName>
        <fullName evidence="6">Helix-turn-helix domain-containing protein</fullName>
    </submittedName>
</protein>
<keyword evidence="1" id="KW-0805">Transcription regulation</keyword>
<evidence type="ECO:0000256" key="3">
    <source>
        <dbReference type="ARBA" id="ARBA00023163"/>
    </source>
</evidence>
<evidence type="ECO:0000259" key="5">
    <source>
        <dbReference type="PROSITE" id="PS01124"/>
    </source>
</evidence>
<reference evidence="6" key="1">
    <citation type="submission" date="2023-06" db="EMBL/GenBank/DDBJ databases">
        <title>Genomic of Agaribacillus aureum.</title>
        <authorList>
            <person name="Wang G."/>
        </authorList>
    </citation>
    <scope>NUCLEOTIDE SEQUENCE</scope>
    <source>
        <strain evidence="6">BMA12</strain>
    </source>
</reference>
<feature type="transmembrane region" description="Helical" evidence="4">
    <location>
        <begin position="175"/>
        <end position="196"/>
    </location>
</feature>
<dbReference type="Proteomes" id="UP001172083">
    <property type="component" value="Unassembled WGS sequence"/>
</dbReference>
<feature type="transmembrane region" description="Helical" evidence="4">
    <location>
        <begin position="99"/>
        <end position="115"/>
    </location>
</feature>
<evidence type="ECO:0000256" key="1">
    <source>
        <dbReference type="ARBA" id="ARBA00023015"/>
    </source>
</evidence>
<dbReference type="InterPro" id="IPR018060">
    <property type="entry name" value="HTH_AraC"/>
</dbReference>
<sequence>MDAAVNSWTFIFLFAAAQGLFLAVLILTLNKGVKLANHVLAAIILLFSLSLVYYVAFWTGYENHLHPIISLPLSFVWLFGPLLLFYFKALNGSKPKQDWLWHFLPFGLAFFNRLVNIFDLQSLFGLPSFSASGTMIYDLLITLQLVHLFSYAVAINTYQQKHIFPKNISNTQRRWLRRISLFYIGFCLSYSSYYLLVWSGMLKIEYDYIISLVMSIFIYMTGYFGFKNPEILQEIAHTVKYEKSSLGKSASETLVNKLLFYMDHYQPYTNSELKLTELANQLDTSPHHLSQVINQNLRQNFSDFINNYRIRHAKILLKQQDNSREKIINIAYDSGFNNKVSFNTAFKKFEGVSPSVFRKK</sequence>
<dbReference type="PANTHER" id="PTHR43280:SF29">
    <property type="entry name" value="ARAC-FAMILY TRANSCRIPTIONAL REGULATOR"/>
    <property type="match status" value="1"/>
</dbReference>
<evidence type="ECO:0000256" key="2">
    <source>
        <dbReference type="ARBA" id="ARBA00023125"/>
    </source>
</evidence>
<dbReference type="PROSITE" id="PS00041">
    <property type="entry name" value="HTH_ARAC_FAMILY_1"/>
    <property type="match status" value="1"/>
</dbReference>
<feature type="transmembrane region" description="Helical" evidence="4">
    <location>
        <begin position="208"/>
        <end position="226"/>
    </location>
</feature>
<feature type="domain" description="HTH araC/xylS-type" evidence="5">
    <location>
        <begin position="256"/>
        <end position="360"/>
    </location>
</feature>
<keyword evidence="4" id="KW-1133">Transmembrane helix</keyword>
<dbReference type="RefSeq" id="WP_346756403.1">
    <property type="nucleotide sequence ID" value="NZ_JAUJEB010000001.1"/>
</dbReference>
<dbReference type="SMART" id="SM00342">
    <property type="entry name" value="HTH_ARAC"/>
    <property type="match status" value="1"/>
</dbReference>
<dbReference type="InterPro" id="IPR009057">
    <property type="entry name" value="Homeodomain-like_sf"/>
</dbReference>
<feature type="transmembrane region" description="Helical" evidence="4">
    <location>
        <begin position="135"/>
        <end position="154"/>
    </location>
</feature>
<feature type="transmembrane region" description="Helical" evidence="4">
    <location>
        <begin position="6"/>
        <end position="27"/>
    </location>
</feature>
<accession>A0ABT8L1X2</accession>
<organism evidence="6 7">
    <name type="scientific">Agaribacillus aureus</name>
    <dbReference type="NCBI Taxonomy" id="3051825"/>
    <lineage>
        <taxon>Bacteria</taxon>
        <taxon>Pseudomonadati</taxon>
        <taxon>Bacteroidota</taxon>
        <taxon>Cytophagia</taxon>
        <taxon>Cytophagales</taxon>
        <taxon>Splendidivirgaceae</taxon>
        <taxon>Agaribacillus</taxon>
    </lineage>
</organism>
<dbReference type="PROSITE" id="PS01124">
    <property type="entry name" value="HTH_ARAC_FAMILY_2"/>
    <property type="match status" value="1"/>
</dbReference>
<evidence type="ECO:0000313" key="7">
    <source>
        <dbReference type="Proteomes" id="UP001172083"/>
    </source>
</evidence>
<dbReference type="InterPro" id="IPR018062">
    <property type="entry name" value="HTH_AraC-typ_CS"/>
</dbReference>
<feature type="transmembrane region" description="Helical" evidence="4">
    <location>
        <begin position="39"/>
        <end position="61"/>
    </location>
</feature>
<keyword evidence="4" id="KW-0472">Membrane</keyword>
<keyword evidence="3" id="KW-0804">Transcription</keyword>
<name>A0ABT8L1X2_9BACT</name>